<dbReference type="PROSITE" id="PS50249">
    <property type="entry name" value="MPN"/>
    <property type="match status" value="1"/>
</dbReference>
<dbReference type="GO" id="GO:0008237">
    <property type="term" value="F:metallopeptidase activity"/>
    <property type="evidence" value="ECO:0007669"/>
    <property type="project" value="UniProtKB-KW"/>
</dbReference>
<sequence length="173" mass="19664">MKLLLPNKIVKRLRHELRGRRHEIGGVLVGENVGPDTFRLIDISVQLSGGTIAHFVRDPEHHREFLADFFAHTGRDFKRFNYIGEWHSHPAFEAVPSGEDIASMFEIIEDPAVGVNFAILIIARLERRSVLQLSATLFRAGIIPEPIEVIIDAKTVDSDKASLLSRLLDFFRW</sequence>
<dbReference type="InterPro" id="IPR028090">
    <property type="entry name" value="JAB_dom_prok"/>
</dbReference>
<evidence type="ECO:0000313" key="8">
    <source>
        <dbReference type="Proteomes" id="UP000324758"/>
    </source>
</evidence>
<evidence type="ECO:0000256" key="3">
    <source>
        <dbReference type="ARBA" id="ARBA00022801"/>
    </source>
</evidence>
<dbReference type="Pfam" id="PF14464">
    <property type="entry name" value="Prok-JAB"/>
    <property type="match status" value="1"/>
</dbReference>
<evidence type="ECO:0000259" key="6">
    <source>
        <dbReference type="PROSITE" id="PS50249"/>
    </source>
</evidence>
<accession>A0A5D3KAQ8</accession>
<dbReference type="EMBL" id="VSSS01000044">
    <property type="protein sequence ID" value="TYL91487.1"/>
    <property type="molecule type" value="Genomic_DNA"/>
</dbReference>
<keyword evidence="2" id="KW-0479">Metal-binding</keyword>
<dbReference type="Gene3D" id="3.40.140.10">
    <property type="entry name" value="Cytidine Deaminase, domain 2"/>
    <property type="match status" value="1"/>
</dbReference>
<keyword evidence="1" id="KW-0645">Protease</keyword>
<dbReference type="OrthoDB" id="7848394at2"/>
<protein>
    <recommendedName>
        <fullName evidence="6">MPN domain-containing protein</fullName>
    </recommendedName>
</protein>
<evidence type="ECO:0000256" key="4">
    <source>
        <dbReference type="ARBA" id="ARBA00022833"/>
    </source>
</evidence>
<dbReference type="AlphaFoldDB" id="A0A5D3KAQ8"/>
<keyword evidence="8" id="KW-1185">Reference proteome</keyword>
<dbReference type="GO" id="GO:0006508">
    <property type="term" value="P:proteolysis"/>
    <property type="evidence" value="ECO:0007669"/>
    <property type="project" value="UniProtKB-KW"/>
</dbReference>
<name>A0A5D3KAQ8_9BRAD</name>
<keyword evidence="4" id="KW-0862">Zinc</keyword>
<keyword evidence="5" id="KW-0482">Metalloprotease</keyword>
<evidence type="ECO:0000256" key="2">
    <source>
        <dbReference type="ARBA" id="ARBA00022723"/>
    </source>
</evidence>
<dbReference type="Proteomes" id="UP000324758">
    <property type="component" value="Unassembled WGS sequence"/>
</dbReference>
<evidence type="ECO:0000256" key="1">
    <source>
        <dbReference type="ARBA" id="ARBA00022670"/>
    </source>
</evidence>
<dbReference type="GO" id="GO:0046872">
    <property type="term" value="F:metal ion binding"/>
    <property type="evidence" value="ECO:0007669"/>
    <property type="project" value="UniProtKB-KW"/>
</dbReference>
<dbReference type="InterPro" id="IPR037518">
    <property type="entry name" value="MPN"/>
</dbReference>
<dbReference type="RefSeq" id="WP_148775428.1">
    <property type="nucleotide sequence ID" value="NZ_VSSS01000044.1"/>
</dbReference>
<comment type="caution">
    <text evidence="7">The sequence shown here is derived from an EMBL/GenBank/DDBJ whole genome shotgun (WGS) entry which is preliminary data.</text>
</comment>
<keyword evidence="3" id="KW-0378">Hydrolase</keyword>
<proteinExistence type="predicted"/>
<organism evidence="7 8">
    <name type="scientific">Bradyrhizobium rifense</name>
    <dbReference type="NCBI Taxonomy" id="515499"/>
    <lineage>
        <taxon>Bacteria</taxon>
        <taxon>Pseudomonadati</taxon>
        <taxon>Pseudomonadota</taxon>
        <taxon>Alphaproteobacteria</taxon>
        <taxon>Hyphomicrobiales</taxon>
        <taxon>Nitrobacteraceae</taxon>
        <taxon>Bradyrhizobium</taxon>
    </lineage>
</organism>
<feature type="domain" description="MPN" evidence="6">
    <location>
        <begin position="2"/>
        <end position="142"/>
    </location>
</feature>
<gene>
    <name evidence="7" type="ORF">FXB40_28385</name>
</gene>
<evidence type="ECO:0000256" key="5">
    <source>
        <dbReference type="ARBA" id="ARBA00023049"/>
    </source>
</evidence>
<dbReference type="SUPFAM" id="SSF102712">
    <property type="entry name" value="JAB1/MPN domain"/>
    <property type="match status" value="1"/>
</dbReference>
<reference evidence="7 8" key="1">
    <citation type="submission" date="2019-08" db="EMBL/GenBank/DDBJ databases">
        <title>Bradyrhizobium hipponensis sp. nov., a rhizobium isolated from a Lupinus angustifolius root nodule in Tunisia.</title>
        <authorList>
            <person name="Off K."/>
            <person name="Rejili M."/>
            <person name="Mars M."/>
            <person name="Brachmann A."/>
            <person name="Marin M."/>
        </authorList>
    </citation>
    <scope>NUCLEOTIDE SEQUENCE [LARGE SCALE GENOMIC DNA]</scope>
    <source>
        <strain evidence="7 8">CTAW71</strain>
    </source>
</reference>
<evidence type="ECO:0000313" key="7">
    <source>
        <dbReference type="EMBL" id="TYL91487.1"/>
    </source>
</evidence>